<gene>
    <name evidence="1" type="ORF">GAK35_00234</name>
</gene>
<dbReference type="AlphaFoldDB" id="A0A7V8G070"/>
<protein>
    <submittedName>
        <fullName evidence="1">Uncharacterized protein</fullName>
    </submittedName>
</protein>
<name>A0A7V8G070_9BURK</name>
<sequence length="59" mass="6771">MKKSFRDPSTNILKSWGFTEENQTGDIKREEADDFDLEPGKWQLIDSQWVPVDPASSAE</sequence>
<dbReference type="EMBL" id="WNDX01000004">
    <property type="protein sequence ID" value="KAF1048431.1"/>
    <property type="molecule type" value="Genomic_DNA"/>
</dbReference>
<proteinExistence type="predicted"/>
<comment type="caution">
    <text evidence="1">The sequence shown here is derived from an EMBL/GenBank/DDBJ whole genome shotgun (WGS) entry which is preliminary data.</text>
</comment>
<evidence type="ECO:0000313" key="2">
    <source>
        <dbReference type="Proteomes" id="UP000462435"/>
    </source>
</evidence>
<reference evidence="2" key="1">
    <citation type="journal article" date="2020" name="MBio">
        <title>Horizontal gene transfer to a defensive symbiont with a reduced genome amongst a multipartite beetle microbiome.</title>
        <authorList>
            <person name="Waterworth S.C."/>
            <person name="Florez L.V."/>
            <person name="Rees E.R."/>
            <person name="Hertweck C."/>
            <person name="Kaltenpoth M."/>
            <person name="Kwan J.C."/>
        </authorList>
    </citation>
    <scope>NUCLEOTIDE SEQUENCE [LARGE SCALE GENOMIC DNA]</scope>
</reference>
<dbReference type="Proteomes" id="UP000462435">
    <property type="component" value="Unassembled WGS sequence"/>
</dbReference>
<accession>A0A7V8G070</accession>
<evidence type="ECO:0000313" key="1">
    <source>
        <dbReference type="EMBL" id="KAF1048431.1"/>
    </source>
</evidence>
<organism evidence="1 2">
    <name type="scientific">Herbaspirillum frisingense</name>
    <dbReference type="NCBI Taxonomy" id="92645"/>
    <lineage>
        <taxon>Bacteria</taxon>
        <taxon>Pseudomonadati</taxon>
        <taxon>Pseudomonadota</taxon>
        <taxon>Betaproteobacteria</taxon>
        <taxon>Burkholderiales</taxon>
        <taxon>Oxalobacteraceae</taxon>
        <taxon>Herbaspirillum</taxon>
    </lineage>
</organism>